<dbReference type="PANTHER" id="PTHR43245:SF58">
    <property type="entry name" value="BLL5923 PROTEIN"/>
    <property type="match status" value="1"/>
</dbReference>
<dbReference type="SUPFAM" id="SSF51735">
    <property type="entry name" value="NAD(P)-binding Rossmann-fold domains"/>
    <property type="match status" value="1"/>
</dbReference>
<evidence type="ECO:0000259" key="1">
    <source>
        <dbReference type="Pfam" id="PF01370"/>
    </source>
</evidence>
<dbReference type="InterPro" id="IPR001509">
    <property type="entry name" value="Epimerase_deHydtase"/>
</dbReference>
<protein>
    <submittedName>
        <fullName evidence="2">UDP-glucose 4-epimerase</fullName>
    </submittedName>
</protein>
<dbReference type="PANTHER" id="PTHR43245">
    <property type="entry name" value="BIFUNCTIONAL POLYMYXIN RESISTANCE PROTEIN ARNA"/>
    <property type="match status" value="1"/>
</dbReference>
<dbReference type="InterPro" id="IPR036291">
    <property type="entry name" value="NAD(P)-bd_dom_sf"/>
</dbReference>
<feature type="domain" description="NAD-dependent epimerase/dehydratase" evidence="1">
    <location>
        <begin position="6"/>
        <end position="228"/>
    </location>
</feature>
<dbReference type="EMBL" id="JRPN01000043">
    <property type="protein sequence ID" value="KGT73641.1"/>
    <property type="molecule type" value="Genomic_DNA"/>
</dbReference>
<gene>
    <name evidence="2" type="ORF">MA20_43345</name>
</gene>
<proteinExistence type="predicted"/>
<name>A0A0A3XKG8_BRAJP</name>
<comment type="caution">
    <text evidence="2">The sequence shown here is derived from an EMBL/GenBank/DDBJ whole genome shotgun (WGS) entry which is preliminary data.</text>
</comment>
<accession>A0A0A3XKG8</accession>
<dbReference type="AlphaFoldDB" id="A0A0A3XKG8"/>
<dbReference type="RefSeq" id="WP_041960558.1">
    <property type="nucleotide sequence ID" value="NZ_JRPN01000043.1"/>
</dbReference>
<dbReference type="Pfam" id="PF01370">
    <property type="entry name" value="Epimerase"/>
    <property type="match status" value="1"/>
</dbReference>
<organism evidence="2 3">
    <name type="scientific">Bradyrhizobium japonicum</name>
    <dbReference type="NCBI Taxonomy" id="375"/>
    <lineage>
        <taxon>Bacteria</taxon>
        <taxon>Pseudomonadati</taxon>
        <taxon>Pseudomonadota</taxon>
        <taxon>Alphaproteobacteria</taxon>
        <taxon>Hyphomicrobiales</taxon>
        <taxon>Nitrobacteraceae</taxon>
        <taxon>Bradyrhizobium</taxon>
    </lineage>
</organism>
<evidence type="ECO:0000313" key="2">
    <source>
        <dbReference type="EMBL" id="KGT73641.1"/>
    </source>
</evidence>
<evidence type="ECO:0000313" key="3">
    <source>
        <dbReference type="Proteomes" id="UP000030377"/>
    </source>
</evidence>
<dbReference type="Gene3D" id="3.40.50.720">
    <property type="entry name" value="NAD(P)-binding Rossmann-like Domain"/>
    <property type="match status" value="1"/>
</dbReference>
<reference evidence="2 3" key="1">
    <citation type="submission" date="2014-09" db="EMBL/GenBank/DDBJ databases">
        <title>Draft genome of Bradyrhizobium japonicum Is-34.</title>
        <authorList>
            <person name="Tsurumaru H."/>
            <person name="Yamakawa T."/>
            <person name="Hashimoto S."/>
            <person name="Okizaki K."/>
            <person name="Kanesaki Y."/>
            <person name="Yoshikawa H."/>
            <person name="Yajima S."/>
        </authorList>
    </citation>
    <scope>NUCLEOTIDE SEQUENCE [LARGE SCALE GENOMIC DNA]</scope>
    <source>
        <strain evidence="2 3">Is-34</strain>
    </source>
</reference>
<dbReference type="Proteomes" id="UP000030377">
    <property type="component" value="Unassembled WGS sequence"/>
</dbReference>
<sequence length="312" mass="33206">MNRPVVLVTGATGFIGRNLVPLLDSSGFRVRRALREGRAGKDDVVVGSVGPSTDWGAALEGVHSVIHLAARVHHPNEEHAGGLYDEVNMQGTMQLGQAAARAGVSRFVFLSTILVNGSSTDGRGPFKADDATVPRGVYGKSKAAAENALRRIGAQSKMQIAVVRPPLVYGREALGNFRQLVGAIRRRIPLPLGLVDNKRAFISVQNLVSFVAHLVDFDLGPAYQVYLVADDEQISTAAFVRRIGKAMDKPGILLPVPPSALALVLRAIRPELRHSLLGSMEVDTSAALSTGWRPPLSMTEGLRLAVGTSASS</sequence>
<dbReference type="InterPro" id="IPR050177">
    <property type="entry name" value="Lipid_A_modif_metabolic_enz"/>
</dbReference>